<accession>A0ABS3WHR6</accession>
<keyword evidence="3" id="KW-0464">Manganese</keyword>
<dbReference type="Proteomes" id="UP000670947">
    <property type="component" value="Unassembled WGS sequence"/>
</dbReference>
<keyword evidence="4 9" id="KW-0413">Isomerase</keyword>
<keyword evidence="5" id="KW-0119">Carbohydrate metabolism</keyword>
<dbReference type="InterPro" id="IPR011051">
    <property type="entry name" value="RmlC_Cupin_sf"/>
</dbReference>
<name>A0ABS3WHR6_9BACL</name>
<evidence type="ECO:0000256" key="4">
    <source>
        <dbReference type="ARBA" id="ARBA00023235"/>
    </source>
</evidence>
<comment type="caution">
    <text evidence="9">The sequence shown here is derived from an EMBL/GenBank/DDBJ whole genome shotgun (WGS) entry which is preliminary data.</text>
</comment>
<dbReference type="Gene3D" id="2.60.120.10">
    <property type="entry name" value="Jelly Rolls"/>
    <property type="match status" value="1"/>
</dbReference>
<dbReference type="InterPro" id="IPR014710">
    <property type="entry name" value="RmlC-like_jellyroll"/>
</dbReference>
<comment type="similarity">
    <text evidence="7">Belongs to the D-lyxose ketol-isomerase family.</text>
</comment>
<dbReference type="SUPFAM" id="SSF51182">
    <property type="entry name" value="RmlC-like cupins"/>
    <property type="match status" value="1"/>
</dbReference>
<evidence type="ECO:0000256" key="1">
    <source>
        <dbReference type="ARBA" id="ARBA00001936"/>
    </source>
</evidence>
<evidence type="ECO:0000313" key="10">
    <source>
        <dbReference type="Proteomes" id="UP000670947"/>
    </source>
</evidence>
<dbReference type="GO" id="GO:0016853">
    <property type="term" value="F:isomerase activity"/>
    <property type="evidence" value="ECO:0007669"/>
    <property type="project" value="UniProtKB-KW"/>
</dbReference>
<gene>
    <name evidence="9" type="ORF">I8J29_26055</name>
</gene>
<dbReference type="EC" id="5.3.1.15" evidence="8"/>
<evidence type="ECO:0000256" key="7">
    <source>
        <dbReference type="ARBA" id="ARBA00044951"/>
    </source>
</evidence>
<reference evidence="9 10" key="1">
    <citation type="submission" date="2021-03" db="EMBL/GenBank/DDBJ databases">
        <title>Paenibacillus artemisicola MWE-103 whole genome sequence.</title>
        <authorList>
            <person name="Ham Y.J."/>
        </authorList>
    </citation>
    <scope>NUCLEOTIDE SEQUENCE [LARGE SCALE GENOMIC DNA]</scope>
    <source>
        <strain evidence="9 10">MWE-103</strain>
    </source>
</reference>
<evidence type="ECO:0000256" key="2">
    <source>
        <dbReference type="ARBA" id="ARBA00022723"/>
    </source>
</evidence>
<dbReference type="EMBL" id="JAGGDJ010000037">
    <property type="protein sequence ID" value="MBO7747656.1"/>
    <property type="molecule type" value="Genomic_DNA"/>
</dbReference>
<comment type="cofactor">
    <cofactor evidence="1">
        <name>Mn(2+)</name>
        <dbReference type="ChEBI" id="CHEBI:29035"/>
    </cofactor>
</comment>
<keyword evidence="10" id="KW-1185">Reference proteome</keyword>
<dbReference type="RefSeq" id="WP_208850294.1">
    <property type="nucleotide sequence ID" value="NZ_JAGGDJ010000037.1"/>
</dbReference>
<dbReference type="CDD" id="cd20308">
    <property type="entry name" value="cupin_YdaE"/>
    <property type="match status" value="1"/>
</dbReference>
<proteinExistence type="inferred from homology"/>
<evidence type="ECO:0000313" key="9">
    <source>
        <dbReference type="EMBL" id="MBO7747656.1"/>
    </source>
</evidence>
<organism evidence="9 10">
    <name type="scientific">Paenibacillus artemisiicola</name>
    <dbReference type="NCBI Taxonomy" id="1172618"/>
    <lineage>
        <taxon>Bacteria</taxon>
        <taxon>Bacillati</taxon>
        <taxon>Bacillota</taxon>
        <taxon>Bacilli</taxon>
        <taxon>Bacillales</taxon>
        <taxon>Paenibacillaceae</taxon>
        <taxon>Paenibacillus</taxon>
    </lineage>
</organism>
<sequence length="181" mass="20097">MKRSEVVAAQHRAADMLDAIGIILTPQEREHVEVAEFGLGKLELQGLQLVTYINTDRYCAKELVLFPNQTCPEHLHPPVGDDPGKTETFRCRHGVVYLYVEGGNGGTIQAEVPAGSESFYTVFHEIELHPGQQYTIPPGTKHWFQAGETGAIVSEFSSTSRDEFDIFTDPNVVRIPVVTED</sequence>
<comment type="catalytic activity">
    <reaction evidence="6">
        <text>D-lyxose = D-xylulose</text>
        <dbReference type="Rhea" id="RHEA:14201"/>
        <dbReference type="ChEBI" id="CHEBI:16789"/>
        <dbReference type="ChEBI" id="CHEBI:17140"/>
        <dbReference type="EC" id="5.3.1.15"/>
    </reaction>
</comment>
<dbReference type="Pfam" id="PF07385">
    <property type="entry name" value="Lyx_isomer"/>
    <property type="match status" value="1"/>
</dbReference>
<protein>
    <recommendedName>
        <fullName evidence="8">D-lyxose ketol-isomerase</fullName>
        <ecNumber evidence="8">5.3.1.15</ecNumber>
    </recommendedName>
</protein>
<keyword evidence="2" id="KW-0479">Metal-binding</keyword>
<evidence type="ECO:0000256" key="8">
    <source>
        <dbReference type="ARBA" id="ARBA00044972"/>
    </source>
</evidence>
<evidence type="ECO:0000256" key="6">
    <source>
        <dbReference type="ARBA" id="ARBA00044907"/>
    </source>
</evidence>
<evidence type="ECO:0000256" key="5">
    <source>
        <dbReference type="ARBA" id="ARBA00023277"/>
    </source>
</evidence>
<dbReference type="InterPro" id="IPR010864">
    <property type="entry name" value="D-lyxose_isomer"/>
</dbReference>
<evidence type="ECO:0000256" key="3">
    <source>
        <dbReference type="ARBA" id="ARBA00023211"/>
    </source>
</evidence>